<keyword evidence="11" id="KW-0137">Centromere</keyword>
<keyword evidence="13" id="KW-0175">Coiled coil</keyword>
<evidence type="ECO:0000256" key="8">
    <source>
        <dbReference type="ARBA" id="ARBA00022838"/>
    </source>
</evidence>
<keyword evidence="6" id="KW-0158">Chromosome</keyword>
<evidence type="ECO:0000256" key="12">
    <source>
        <dbReference type="ARBA" id="ARBA00032583"/>
    </source>
</evidence>
<keyword evidence="15" id="KW-1185">Reference proteome</keyword>
<dbReference type="AlphaFoldDB" id="A0A8H6ZHY8"/>
<evidence type="ECO:0000256" key="5">
    <source>
        <dbReference type="ARBA" id="ARBA00016329"/>
    </source>
</evidence>
<proteinExistence type="inferred from homology"/>
<evidence type="ECO:0000256" key="10">
    <source>
        <dbReference type="ARBA" id="ARBA00023242"/>
    </source>
</evidence>
<dbReference type="OrthoDB" id="3361333at2759"/>
<reference evidence="14" key="1">
    <citation type="submission" date="2020-05" db="EMBL/GenBank/DDBJ databases">
        <title>Mycena genomes resolve the evolution of fungal bioluminescence.</title>
        <authorList>
            <person name="Tsai I.J."/>
        </authorList>
    </citation>
    <scope>NUCLEOTIDE SEQUENCE</scope>
    <source>
        <strain evidence="14">160909Yilan</strain>
    </source>
</reference>
<dbReference type="PANTHER" id="PTHR28262:SF1">
    <property type="entry name" value="DASH COMPLEX SUBUNIT SPC19"/>
    <property type="match status" value="1"/>
</dbReference>
<comment type="similarity">
    <text evidence="4">Belongs to the DASH complex SPC19 family.</text>
</comment>
<gene>
    <name evidence="14" type="ORF">MSAN_00003400</name>
</gene>
<sequence length="185" mass="20719">MITFAICHNGMSRLSRANLKGRESVFAGGPDLYRGDIQAICPPSLEECVAMMEDCCEEAYEAQMLLHSGTQDLRRMNHVLQSQRLFLLVGEETVRKYKADLTDEIEPAINELIELAEQGLKALQKKEALLQTKVDTAQSRTARSTVGAPASQKMQARRLQMLTKQREALEMEVQALEAELVATEH</sequence>
<accession>A0A8H6ZHY8</accession>
<comment type="caution">
    <text evidence="14">The sequence shown here is derived from an EMBL/GenBank/DDBJ whole genome shotgun (WGS) entry which is preliminary data.</text>
</comment>
<keyword evidence="7" id="KW-0963">Cytoplasm</keyword>
<keyword evidence="9" id="KW-0206">Cytoskeleton</keyword>
<evidence type="ECO:0000256" key="2">
    <source>
        <dbReference type="ARBA" id="ARBA00004186"/>
    </source>
</evidence>
<evidence type="ECO:0000313" key="14">
    <source>
        <dbReference type="EMBL" id="KAF7375890.1"/>
    </source>
</evidence>
<dbReference type="InterPro" id="IPR013251">
    <property type="entry name" value="DASH_Spc19"/>
</dbReference>
<dbReference type="GO" id="GO:0008608">
    <property type="term" value="P:attachment of spindle microtubules to kinetochore"/>
    <property type="evidence" value="ECO:0007669"/>
    <property type="project" value="InterPro"/>
</dbReference>
<name>A0A8H6ZHY8_9AGAR</name>
<evidence type="ECO:0000256" key="13">
    <source>
        <dbReference type="SAM" id="Coils"/>
    </source>
</evidence>
<comment type="subcellular location">
    <subcellularLocation>
        <location evidence="3">Chromosome</location>
        <location evidence="3">Centromere</location>
        <location evidence="3">Kinetochore</location>
    </subcellularLocation>
    <subcellularLocation>
        <location evidence="2">Cytoplasm</location>
        <location evidence="2">Cytoskeleton</location>
        <location evidence="2">Spindle</location>
    </subcellularLocation>
    <subcellularLocation>
        <location evidence="1">Nucleus</location>
    </subcellularLocation>
</comment>
<evidence type="ECO:0000256" key="4">
    <source>
        <dbReference type="ARBA" id="ARBA00008952"/>
    </source>
</evidence>
<protein>
    <recommendedName>
        <fullName evidence="5">DASH complex subunit SPC19</fullName>
    </recommendedName>
    <alternativeName>
        <fullName evidence="12">Outer kinetochore protein SPC19</fullName>
    </alternativeName>
</protein>
<evidence type="ECO:0000256" key="6">
    <source>
        <dbReference type="ARBA" id="ARBA00022454"/>
    </source>
</evidence>
<evidence type="ECO:0000256" key="7">
    <source>
        <dbReference type="ARBA" id="ARBA00022490"/>
    </source>
</evidence>
<evidence type="ECO:0000256" key="3">
    <source>
        <dbReference type="ARBA" id="ARBA00004629"/>
    </source>
</evidence>
<evidence type="ECO:0000256" key="11">
    <source>
        <dbReference type="ARBA" id="ARBA00023328"/>
    </source>
</evidence>
<keyword evidence="8" id="KW-0995">Kinetochore</keyword>
<dbReference type="Proteomes" id="UP000623467">
    <property type="component" value="Unassembled WGS sequence"/>
</dbReference>
<dbReference type="PANTHER" id="PTHR28262">
    <property type="entry name" value="DASH COMPLEX SUBUNIT SPC19"/>
    <property type="match status" value="1"/>
</dbReference>
<feature type="coiled-coil region" evidence="13">
    <location>
        <begin position="113"/>
        <end position="179"/>
    </location>
</feature>
<evidence type="ECO:0000256" key="9">
    <source>
        <dbReference type="ARBA" id="ARBA00023212"/>
    </source>
</evidence>
<dbReference type="Pfam" id="PF08287">
    <property type="entry name" value="DASH_Spc19"/>
    <property type="match status" value="1"/>
</dbReference>
<dbReference type="GO" id="GO:0005876">
    <property type="term" value="C:spindle microtubule"/>
    <property type="evidence" value="ECO:0007669"/>
    <property type="project" value="InterPro"/>
</dbReference>
<dbReference type="GO" id="GO:0042729">
    <property type="term" value="C:DASH complex"/>
    <property type="evidence" value="ECO:0007669"/>
    <property type="project" value="InterPro"/>
</dbReference>
<keyword evidence="10" id="KW-0539">Nucleus</keyword>
<dbReference type="EMBL" id="JACAZH010000001">
    <property type="protein sequence ID" value="KAF7375890.1"/>
    <property type="molecule type" value="Genomic_DNA"/>
</dbReference>
<evidence type="ECO:0000313" key="15">
    <source>
        <dbReference type="Proteomes" id="UP000623467"/>
    </source>
</evidence>
<organism evidence="14 15">
    <name type="scientific">Mycena sanguinolenta</name>
    <dbReference type="NCBI Taxonomy" id="230812"/>
    <lineage>
        <taxon>Eukaryota</taxon>
        <taxon>Fungi</taxon>
        <taxon>Dikarya</taxon>
        <taxon>Basidiomycota</taxon>
        <taxon>Agaricomycotina</taxon>
        <taxon>Agaricomycetes</taxon>
        <taxon>Agaricomycetidae</taxon>
        <taxon>Agaricales</taxon>
        <taxon>Marasmiineae</taxon>
        <taxon>Mycenaceae</taxon>
        <taxon>Mycena</taxon>
    </lineage>
</organism>
<evidence type="ECO:0000256" key="1">
    <source>
        <dbReference type="ARBA" id="ARBA00004123"/>
    </source>
</evidence>